<dbReference type="PROSITE" id="PS00678">
    <property type="entry name" value="WD_REPEATS_1"/>
    <property type="match status" value="1"/>
</dbReference>
<evidence type="ECO:0000256" key="2">
    <source>
        <dbReference type="ARBA" id="ARBA00022737"/>
    </source>
</evidence>
<evidence type="ECO:0000313" key="5">
    <source>
        <dbReference type="Proteomes" id="UP001285352"/>
    </source>
</evidence>
<dbReference type="SMART" id="SM00320">
    <property type="entry name" value="WD40"/>
    <property type="match status" value="7"/>
</dbReference>
<dbReference type="PANTHER" id="PTHR22847:SF637">
    <property type="entry name" value="WD REPEAT DOMAIN 5B"/>
    <property type="match status" value="1"/>
</dbReference>
<feature type="repeat" description="WD" evidence="3">
    <location>
        <begin position="1017"/>
        <end position="1060"/>
    </location>
</feature>
<protein>
    <submittedName>
        <fullName evidence="4">Uncharacterized protein</fullName>
    </submittedName>
</protein>
<dbReference type="InterPro" id="IPR019775">
    <property type="entry name" value="WD40_repeat_CS"/>
</dbReference>
<dbReference type="Proteomes" id="UP001285352">
    <property type="component" value="Unassembled WGS sequence"/>
</dbReference>
<proteinExistence type="predicted"/>
<sequence length="1097" mass="118981">MGRSRALLIGVGDFATLVPEGEEPGLGQGLWPRLDFADEVTSAVEAALERLDYEITTLRNPDRPKLVSAITKDLDDDNECLFVHVVSHGDIDEDDDSRLDVIPACGRTGLGTNVSEWVSTAQARGGTPVLFMLDLCRSGRAARLPWLAAKAGNNAKAWVIASAGPDEDAFDGRFSRSVATVLSQLAVDGLGTDPSRPFVSFQTVARRIAEQVEVMPGFPQRVHATPIDPAQPVPELPFFPNPLYADNPQRRARQAIEAPLRGFLDELDDVFDPEHFLSRVGTHFTGRRRQLRELTLWMDGGAPTSGLRVVTGSPGVGKSALLGMLVCAAHPVLADAVPHIRGRLEAAAQPSRNHYLGAVHARQRTCDEIVASLGRQFGLVEPFAGWSSRRLIRELSELPVTPVIVVDAVDEALDPVRVVTDLLIPLATAEQLDGGPVCRLLVGLRPWDEFALLRNMAAASRELLDLDKVGASEFRKDVKEYVATKLADLENYALAGQRAVREQLARTIAGQLVPESKLPAEWGAFLVAGLFAEYLDSRAAATTKESARRLGEVVPRSLPGVLELELGARPDRTRLRATLAVLAHAKGDGMPIEVLELLLEESSGRQEEDVRELLHAGRFYLRTTVERDGTTLYRLVHQSLADYLRLHPVVESAAASPTATAVWILDVLLEAVRGGRWKRWTAAPPYVMRHAVHHAIDAGCVDELLTNLEFLVHATPAALRPELHHASTLDAVEIAKVYEAATDSRWQPDQIDHDMRRWVLGLEAARLVSHELGRRFARVGVTEGWQPRWFRSSGLPDGRWITALACAERDGEPVVLSSGSDGSVELRHLVSGAPVSSWPAAQAGHVSAVATIDLDVGPAAVTGGADGVLRIHDLATGEALGEIPARSGWINAIACVRLGKQPIAAVCADDAVRLWNLRTRKQHGKVSPSHRWGRAIACATDAKRRPIAVTVGNDHAVRVWSMKNGSLICPPARAHCDRVYAVACHQVRGRQVAVTGGDDDRVLMSDMVTGETVGTPMSGHTRLISSLVCTEIAGRPVAISGSFDRTIRVWDLLTASCRNTYVMPKEVHALAIAPDGGLIVASGKDLIVFDWFEGDVA</sequence>
<dbReference type="InterPro" id="IPR015943">
    <property type="entry name" value="WD40/YVTN_repeat-like_dom_sf"/>
</dbReference>
<dbReference type="SUPFAM" id="SSF52129">
    <property type="entry name" value="Caspase-like"/>
    <property type="match status" value="1"/>
</dbReference>
<organism evidence="4 5">
    <name type="scientific">Lentzea sokolovensis</name>
    <dbReference type="NCBI Taxonomy" id="3095429"/>
    <lineage>
        <taxon>Bacteria</taxon>
        <taxon>Bacillati</taxon>
        <taxon>Actinomycetota</taxon>
        <taxon>Actinomycetes</taxon>
        <taxon>Pseudonocardiales</taxon>
        <taxon>Pseudonocardiaceae</taxon>
        <taxon>Lentzea</taxon>
    </lineage>
</organism>
<name>A0ABU4V577_9PSEU</name>
<dbReference type="EMBL" id="JAXAVU010000013">
    <property type="protein sequence ID" value="MDX8146931.1"/>
    <property type="molecule type" value="Genomic_DNA"/>
</dbReference>
<evidence type="ECO:0000256" key="1">
    <source>
        <dbReference type="ARBA" id="ARBA00022574"/>
    </source>
</evidence>
<evidence type="ECO:0000256" key="3">
    <source>
        <dbReference type="PROSITE-ProRule" id="PRU00221"/>
    </source>
</evidence>
<keyword evidence="1 3" id="KW-0853">WD repeat</keyword>
<evidence type="ECO:0000313" key="4">
    <source>
        <dbReference type="EMBL" id="MDX8146931.1"/>
    </source>
</evidence>
<dbReference type="RefSeq" id="WP_319979005.1">
    <property type="nucleotide sequence ID" value="NZ_JAXAVU010000013.1"/>
</dbReference>
<comment type="caution">
    <text evidence="4">The sequence shown here is derived from an EMBL/GenBank/DDBJ whole genome shotgun (WGS) entry which is preliminary data.</text>
</comment>
<accession>A0ABU4V577</accession>
<dbReference type="SUPFAM" id="SSF50978">
    <property type="entry name" value="WD40 repeat-like"/>
    <property type="match status" value="1"/>
</dbReference>
<dbReference type="PROSITE" id="PS50082">
    <property type="entry name" value="WD_REPEATS_2"/>
    <property type="match status" value="1"/>
</dbReference>
<dbReference type="InterPro" id="IPR027417">
    <property type="entry name" value="P-loop_NTPase"/>
</dbReference>
<reference evidence="4 5" key="1">
    <citation type="submission" date="2023-11" db="EMBL/GenBank/DDBJ databases">
        <title>Lentzea sokolovensis, sp. nov., Lentzea kristufkii, sp. nov., and Lentzea miocenensis, sp. nov., rare actinobacteria from Sokolov Coal Basin, Miocene lacustrine sediment, Czech Republic.</title>
        <authorList>
            <person name="Lara A."/>
            <person name="Kotroba L."/>
            <person name="Nouioui I."/>
            <person name="Neumann-Schaal M."/>
            <person name="Mast Y."/>
            <person name="Chronakova A."/>
        </authorList>
    </citation>
    <scope>NUCLEOTIDE SEQUENCE [LARGE SCALE GENOMIC DNA]</scope>
    <source>
        <strain evidence="4 5">BCCO 10_0061</strain>
    </source>
</reference>
<keyword evidence="2" id="KW-0677">Repeat</keyword>
<dbReference type="Gene3D" id="3.40.50.1460">
    <property type="match status" value="1"/>
</dbReference>
<dbReference type="InterPro" id="IPR029030">
    <property type="entry name" value="Caspase-like_dom_sf"/>
</dbReference>
<dbReference type="Pfam" id="PF00400">
    <property type="entry name" value="WD40"/>
    <property type="match status" value="1"/>
</dbReference>
<dbReference type="PANTHER" id="PTHR22847">
    <property type="entry name" value="WD40 REPEAT PROTEIN"/>
    <property type="match status" value="1"/>
</dbReference>
<dbReference type="InterPro" id="IPR036322">
    <property type="entry name" value="WD40_repeat_dom_sf"/>
</dbReference>
<dbReference type="Gene3D" id="2.130.10.10">
    <property type="entry name" value="YVTN repeat-like/Quinoprotein amine dehydrogenase"/>
    <property type="match status" value="2"/>
</dbReference>
<dbReference type="InterPro" id="IPR001680">
    <property type="entry name" value="WD40_rpt"/>
</dbReference>
<keyword evidence="5" id="KW-1185">Reference proteome</keyword>
<dbReference type="SUPFAM" id="SSF52540">
    <property type="entry name" value="P-loop containing nucleoside triphosphate hydrolases"/>
    <property type="match status" value="1"/>
</dbReference>
<gene>
    <name evidence="4" type="ORF">SK854_32785</name>
</gene>